<dbReference type="Proteomes" id="UP000230002">
    <property type="component" value="Unassembled WGS sequence"/>
</dbReference>
<dbReference type="STRING" id="1077348.A0A2G8RRU7"/>
<reference evidence="3 4" key="1">
    <citation type="journal article" date="2015" name="Sci. Rep.">
        <title>Chromosome-level genome map provides insights into diverse defense mechanisms in the medicinal fungus Ganoderma sinense.</title>
        <authorList>
            <person name="Zhu Y."/>
            <person name="Xu J."/>
            <person name="Sun C."/>
            <person name="Zhou S."/>
            <person name="Xu H."/>
            <person name="Nelson D.R."/>
            <person name="Qian J."/>
            <person name="Song J."/>
            <person name="Luo H."/>
            <person name="Xiang L."/>
            <person name="Li Y."/>
            <person name="Xu Z."/>
            <person name="Ji A."/>
            <person name="Wang L."/>
            <person name="Lu S."/>
            <person name="Hayward A."/>
            <person name="Sun W."/>
            <person name="Li X."/>
            <person name="Schwartz D.C."/>
            <person name="Wang Y."/>
            <person name="Chen S."/>
        </authorList>
    </citation>
    <scope>NUCLEOTIDE SEQUENCE [LARGE SCALE GENOMIC DNA]</scope>
    <source>
        <strain evidence="3 4">ZZ0214-1</strain>
    </source>
</reference>
<dbReference type="InterPro" id="IPR024500">
    <property type="entry name" value="DUF3074"/>
</dbReference>
<feature type="region of interest" description="Disordered" evidence="1">
    <location>
        <begin position="233"/>
        <end position="258"/>
    </location>
</feature>
<dbReference type="EMBL" id="AYKW01000067">
    <property type="protein sequence ID" value="PIL24232.1"/>
    <property type="molecule type" value="Genomic_DNA"/>
</dbReference>
<feature type="domain" description="DUF3074" evidence="2">
    <location>
        <begin position="64"/>
        <end position="226"/>
    </location>
</feature>
<proteinExistence type="predicted"/>
<dbReference type="SUPFAM" id="SSF55961">
    <property type="entry name" value="Bet v1-like"/>
    <property type="match status" value="1"/>
</dbReference>
<evidence type="ECO:0000256" key="1">
    <source>
        <dbReference type="SAM" id="MobiDB-lite"/>
    </source>
</evidence>
<dbReference type="PANTHER" id="PTHR40370">
    <property type="entry name" value="EXPRESSED PROTEIN"/>
    <property type="match status" value="1"/>
</dbReference>
<evidence type="ECO:0000313" key="4">
    <source>
        <dbReference type="Proteomes" id="UP000230002"/>
    </source>
</evidence>
<comment type="caution">
    <text evidence="3">The sequence shown here is derived from an EMBL/GenBank/DDBJ whole genome shotgun (WGS) entry which is preliminary data.</text>
</comment>
<dbReference type="AlphaFoldDB" id="A0A2G8RRU7"/>
<protein>
    <recommendedName>
        <fullName evidence="2">DUF3074 domain-containing protein</fullName>
    </recommendedName>
</protein>
<organism evidence="3 4">
    <name type="scientific">Ganoderma sinense ZZ0214-1</name>
    <dbReference type="NCBI Taxonomy" id="1077348"/>
    <lineage>
        <taxon>Eukaryota</taxon>
        <taxon>Fungi</taxon>
        <taxon>Dikarya</taxon>
        <taxon>Basidiomycota</taxon>
        <taxon>Agaricomycotina</taxon>
        <taxon>Agaricomycetes</taxon>
        <taxon>Polyporales</taxon>
        <taxon>Polyporaceae</taxon>
        <taxon>Ganoderma</taxon>
    </lineage>
</organism>
<gene>
    <name evidence="3" type="ORF">GSI_13985</name>
</gene>
<dbReference type="Pfam" id="PF11274">
    <property type="entry name" value="DUF3074"/>
    <property type="match status" value="1"/>
</dbReference>
<keyword evidence="4" id="KW-1185">Reference proteome</keyword>
<dbReference type="OrthoDB" id="6423603at2759"/>
<evidence type="ECO:0000259" key="2">
    <source>
        <dbReference type="Pfam" id="PF11274"/>
    </source>
</evidence>
<dbReference type="Gene3D" id="3.30.530.20">
    <property type="match status" value="1"/>
</dbReference>
<name>A0A2G8RRU7_9APHY</name>
<sequence>MSGSELYLSITPLKLSEIPSEDATLKAGRDILDETASWKQGKSYHHHLVKTSHRKKGPKDGAAWYARVSEHDKEDATFEEFWNKLGENKAENEMQYVPEIEKVQLIKQISPNQSVWTLFYRFPPPVSPRVFTVVQTTWLSETSPRTGIIVSIPVDVSGDADAEKLEEKGVKGRYTSVERVQELDNGKVEWRMATSSTPGGSIPQFVADSSMASTISNDVKHFVAWLKGVRGSKETAVPASTTENGVPPTAETEVAGTA</sequence>
<dbReference type="InterPro" id="IPR023393">
    <property type="entry name" value="START-like_dom_sf"/>
</dbReference>
<accession>A0A2G8RRU7</accession>
<evidence type="ECO:0000313" key="3">
    <source>
        <dbReference type="EMBL" id="PIL24232.1"/>
    </source>
</evidence>
<dbReference type="PANTHER" id="PTHR40370:SF1">
    <property type="entry name" value="DUF3074 DOMAIN-CONTAINING PROTEIN"/>
    <property type="match status" value="1"/>
</dbReference>